<gene>
    <name evidence="1" type="ORF">BGK67_00705</name>
</gene>
<dbReference type="EMBL" id="MEHK01000001">
    <property type="protein sequence ID" value="OEJ30087.1"/>
    <property type="molecule type" value="Genomic_DNA"/>
</dbReference>
<dbReference type="AlphaFoldDB" id="A0A1E5PKL6"/>
<evidence type="ECO:0000313" key="2">
    <source>
        <dbReference type="Proteomes" id="UP000095705"/>
    </source>
</evidence>
<accession>A0A1E5PKL6</accession>
<comment type="caution">
    <text evidence="1">The sequence shown here is derived from an EMBL/GenBank/DDBJ whole genome shotgun (WGS) entry which is preliminary data.</text>
</comment>
<name>A0A1E5PKL6_9ACTN</name>
<proteinExistence type="predicted"/>
<dbReference type="Proteomes" id="UP000095705">
    <property type="component" value="Unassembled WGS sequence"/>
</dbReference>
<evidence type="ECO:0000313" key="1">
    <source>
        <dbReference type="EMBL" id="OEJ30087.1"/>
    </source>
</evidence>
<sequence>MGRGYDSECWALFPHAAGLAVGGDGDFEFLAKCGDENEAGVRYGLGTGELTGSCVARSQGDR</sequence>
<keyword evidence="2" id="KW-1185">Reference proteome</keyword>
<reference evidence="1 2" key="1">
    <citation type="submission" date="2016-08" db="EMBL/GenBank/DDBJ databases">
        <title>The complete genome of Streptomyces subrutilus 10-1-1.</title>
        <authorList>
            <person name="Chen X."/>
        </authorList>
    </citation>
    <scope>NUCLEOTIDE SEQUENCE [LARGE SCALE GENOMIC DNA]</scope>
    <source>
        <strain evidence="1 2">10-1-1</strain>
    </source>
</reference>
<dbReference type="STRING" id="36818.BGK67_00705"/>
<protein>
    <submittedName>
        <fullName evidence="1">Uncharacterized protein</fullName>
    </submittedName>
</protein>
<organism evidence="1 2">
    <name type="scientific">Streptomyces subrutilus</name>
    <dbReference type="NCBI Taxonomy" id="36818"/>
    <lineage>
        <taxon>Bacteria</taxon>
        <taxon>Bacillati</taxon>
        <taxon>Actinomycetota</taxon>
        <taxon>Actinomycetes</taxon>
        <taxon>Kitasatosporales</taxon>
        <taxon>Streptomycetaceae</taxon>
        <taxon>Streptomyces</taxon>
    </lineage>
</organism>